<feature type="region of interest" description="Disordered" evidence="1">
    <location>
        <begin position="636"/>
        <end position="662"/>
    </location>
</feature>
<evidence type="ECO:0000259" key="3">
    <source>
        <dbReference type="SMART" id="SM00198"/>
    </source>
</evidence>
<feature type="compositionally biased region" description="Low complexity" evidence="1">
    <location>
        <begin position="203"/>
        <end position="344"/>
    </location>
</feature>
<dbReference type="SUPFAM" id="SSF55797">
    <property type="entry name" value="PR-1-like"/>
    <property type="match status" value="1"/>
</dbReference>
<dbReference type="Pfam" id="PF00188">
    <property type="entry name" value="CAP"/>
    <property type="match status" value="1"/>
</dbReference>
<name>A0A226EHI0_FOLCA</name>
<dbReference type="InterPro" id="IPR014044">
    <property type="entry name" value="CAP_dom"/>
</dbReference>
<feature type="compositionally biased region" description="Polar residues" evidence="1">
    <location>
        <begin position="180"/>
        <end position="202"/>
    </location>
</feature>
<feature type="compositionally biased region" description="Polar residues" evidence="1">
    <location>
        <begin position="378"/>
        <end position="397"/>
    </location>
</feature>
<dbReference type="EMBL" id="LNIX01000003">
    <property type="protein sequence ID" value="OXA57143.1"/>
    <property type="molecule type" value="Genomic_DNA"/>
</dbReference>
<feature type="compositionally biased region" description="Polar residues" evidence="1">
    <location>
        <begin position="461"/>
        <end position="470"/>
    </location>
</feature>
<dbReference type="PANTHER" id="PTHR10334">
    <property type="entry name" value="CYSTEINE-RICH SECRETORY PROTEIN-RELATED"/>
    <property type="match status" value="1"/>
</dbReference>
<feature type="domain" description="SCP" evidence="3">
    <location>
        <begin position="483"/>
        <end position="615"/>
    </location>
</feature>
<gene>
    <name evidence="4" type="ORF">Fcan01_07380</name>
</gene>
<dbReference type="InterPro" id="IPR001283">
    <property type="entry name" value="CRISP-related"/>
</dbReference>
<organism evidence="4 5">
    <name type="scientific">Folsomia candida</name>
    <name type="common">Springtail</name>
    <dbReference type="NCBI Taxonomy" id="158441"/>
    <lineage>
        <taxon>Eukaryota</taxon>
        <taxon>Metazoa</taxon>
        <taxon>Ecdysozoa</taxon>
        <taxon>Arthropoda</taxon>
        <taxon>Hexapoda</taxon>
        <taxon>Collembola</taxon>
        <taxon>Entomobryomorpha</taxon>
        <taxon>Isotomoidea</taxon>
        <taxon>Isotomidae</taxon>
        <taxon>Proisotominae</taxon>
        <taxon>Folsomia</taxon>
    </lineage>
</organism>
<feature type="compositionally biased region" description="Basic and acidic residues" evidence="1">
    <location>
        <begin position="364"/>
        <end position="373"/>
    </location>
</feature>
<dbReference type="AlphaFoldDB" id="A0A226EHI0"/>
<sequence>MKFLQKLLVLSALTTIVIAQSCPPLQPPEGVVFQCIDSSNNGTLDCLSGNITKGALAQYRCKNESDTNWANSTMKCCRGRWKGLDAFNEFANSSCSSLPMILPQSNSTGPDENESSTQPTNMEGNETSSSTSSSTALTSNDTSSPAPPTGNTTNSGNSTDVVGSTEPTIEKSRAIDLTKGVSNSSDAGNATTTPQSDPASNASLPLSLTTSDNSSLTTTPSPSGDNLNASLSSSSPAPSDPGSTVSNSSDSSSSSSSTISSLATTTPMSSENSSPLTSESSSGSSTTPASGNGSTSSNDTSTQMSSTTSASTADNSSTTTAVSTSSSQPTPSNSSETSTTVPSVAGETTGQIPPTNTTLIIDDTESRQSKDLKLSPGATGNATKNGTSDNSNSTVERSTPAIPTVGASLTITNSSTASNSSGGESTTTPSPANSSTTSSSSSSGAPSSSSSAASDSTSTTIAPENLSNGNGSAGRGDGNSTTDFKTLALNLHNKLRTSHRCQPLVLNETLNQIAQSWAENLMNQSKLVATPGKRSYSENLFKISGGDKISETEAIEGALKSWSSSKSWFNYTNPKPTGFSQILWNATTQLGIGLASGNDSTIVVATYYPRGNIVSKADPNFYFKKNVFPEISNATQVSPVTGNSTSTTDGQNTLTNNSTTTT</sequence>
<dbReference type="OrthoDB" id="337038at2759"/>
<dbReference type="SMART" id="SM00198">
    <property type="entry name" value="SCP"/>
    <property type="match status" value="1"/>
</dbReference>
<evidence type="ECO:0000313" key="5">
    <source>
        <dbReference type="Proteomes" id="UP000198287"/>
    </source>
</evidence>
<proteinExistence type="predicted"/>
<keyword evidence="2" id="KW-0732">Signal</keyword>
<feature type="compositionally biased region" description="Low complexity" evidence="1">
    <location>
        <begin position="127"/>
        <end position="159"/>
    </location>
</feature>
<accession>A0A226EHI0</accession>
<evidence type="ECO:0000256" key="2">
    <source>
        <dbReference type="SAM" id="SignalP"/>
    </source>
</evidence>
<dbReference type="OMA" id="EFANSSC"/>
<feature type="compositionally biased region" description="Polar residues" evidence="1">
    <location>
        <begin position="636"/>
        <end position="651"/>
    </location>
</feature>
<reference evidence="4 5" key="1">
    <citation type="submission" date="2015-12" db="EMBL/GenBank/DDBJ databases">
        <title>The genome of Folsomia candida.</title>
        <authorList>
            <person name="Faddeeva A."/>
            <person name="Derks M.F."/>
            <person name="Anvar Y."/>
            <person name="Smit S."/>
            <person name="Van Straalen N."/>
            <person name="Roelofs D."/>
        </authorList>
    </citation>
    <scope>NUCLEOTIDE SEQUENCE [LARGE SCALE GENOMIC DNA]</scope>
    <source>
        <strain evidence="4 5">VU population</strain>
        <tissue evidence="4">Whole body</tissue>
    </source>
</reference>
<feature type="signal peptide" evidence="2">
    <location>
        <begin position="1"/>
        <end position="19"/>
    </location>
</feature>
<feature type="compositionally biased region" description="Low complexity" evidence="1">
    <location>
        <begin position="412"/>
        <end position="460"/>
    </location>
</feature>
<evidence type="ECO:0000313" key="4">
    <source>
        <dbReference type="EMBL" id="OXA57143.1"/>
    </source>
</evidence>
<feature type="compositionally biased region" description="Polar residues" evidence="1">
    <location>
        <begin position="346"/>
        <end position="359"/>
    </location>
</feature>
<comment type="caution">
    <text evidence="4">The sequence shown here is derived from an EMBL/GenBank/DDBJ whole genome shotgun (WGS) entry which is preliminary data.</text>
</comment>
<dbReference type="Gene3D" id="3.40.33.10">
    <property type="entry name" value="CAP"/>
    <property type="match status" value="1"/>
</dbReference>
<protein>
    <recommendedName>
        <fullName evidence="3">SCP domain-containing protein</fullName>
    </recommendedName>
</protein>
<feature type="compositionally biased region" description="Low complexity" evidence="1">
    <location>
        <begin position="652"/>
        <end position="662"/>
    </location>
</feature>
<dbReference type="InterPro" id="IPR035940">
    <property type="entry name" value="CAP_sf"/>
</dbReference>
<dbReference type="PROSITE" id="PS51257">
    <property type="entry name" value="PROKAR_LIPOPROTEIN"/>
    <property type="match status" value="1"/>
</dbReference>
<evidence type="ECO:0000256" key="1">
    <source>
        <dbReference type="SAM" id="MobiDB-lite"/>
    </source>
</evidence>
<feature type="region of interest" description="Disordered" evidence="1">
    <location>
        <begin position="101"/>
        <end position="479"/>
    </location>
</feature>
<keyword evidence="5" id="KW-1185">Reference proteome</keyword>
<dbReference type="Proteomes" id="UP000198287">
    <property type="component" value="Unassembled WGS sequence"/>
</dbReference>
<feature type="compositionally biased region" description="Polar residues" evidence="1">
    <location>
        <begin position="101"/>
        <end position="126"/>
    </location>
</feature>
<feature type="chain" id="PRO_5012691647" description="SCP domain-containing protein" evidence="2">
    <location>
        <begin position="20"/>
        <end position="662"/>
    </location>
</feature>